<evidence type="ECO:0008006" key="4">
    <source>
        <dbReference type="Google" id="ProtNLM"/>
    </source>
</evidence>
<sequence length="268" mass="28944">MVTHPKRERPGNSTPVLGPDGTFSSPWLRGKSIAPVPAGSHVDAALTRRIAAGCRAVGAPHVLCVDLASSTRTDPADKAVQFPIGSGYGNIRPPSVFYTPDRQGGVLFQESGYALVAGTDAFMAAAVGEGVDAARARFSRYARTLSDRHPGLTAVATAHPPARRAWAYPADVSPGSEVGRQLSLLNEFTDGTRSAPEFARDWWEARRASQANGERIQAPLSDLFDQVFMMLEDYAVDPDLREPGDLTDAEIQAAVREIWDPFRRSITE</sequence>
<evidence type="ECO:0000256" key="1">
    <source>
        <dbReference type="SAM" id="MobiDB-lite"/>
    </source>
</evidence>
<proteinExistence type="predicted"/>
<keyword evidence="3" id="KW-1185">Reference proteome</keyword>
<accession>A0ABM7FB79</accession>
<protein>
    <recommendedName>
        <fullName evidence="4">Colicin D immunity protein domain-containing protein</fullName>
    </recommendedName>
</protein>
<dbReference type="EMBL" id="AP018448">
    <property type="protein sequence ID" value="BBC33295.1"/>
    <property type="molecule type" value="Genomic_DNA"/>
</dbReference>
<reference evidence="2 3" key="1">
    <citation type="journal article" date="2010" name="ChemBioChem">
        <title>Cloning and characterization of the biosynthetic gene cluster of 16-membered macrolide antibiotic FD-891: involvement of a dual functional cytochrome P450 monooxygenase catalyzing epoxidation and hydroxylation.</title>
        <authorList>
            <person name="Kudo F."/>
            <person name="Motegi A."/>
            <person name="Mizoue K."/>
            <person name="Eguchi T."/>
        </authorList>
    </citation>
    <scope>NUCLEOTIDE SEQUENCE [LARGE SCALE GENOMIC DNA]</scope>
    <source>
        <strain evidence="2 3">A-8890</strain>
    </source>
</reference>
<dbReference type="Gene3D" id="1.20.120.650">
    <property type="entry name" value="Colicin D"/>
    <property type="match status" value="1"/>
</dbReference>
<dbReference type="InterPro" id="IPR036471">
    <property type="entry name" value="Colicin_D_sf"/>
</dbReference>
<gene>
    <name evidence="2" type="ORF">SGFS_045890</name>
</gene>
<organism evidence="2 3">
    <name type="scientific">Streptomyces graminofaciens</name>
    <dbReference type="NCBI Taxonomy" id="68212"/>
    <lineage>
        <taxon>Bacteria</taxon>
        <taxon>Bacillati</taxon>
        <taxon>Actinomycetota</taxon>
        <taxon>Actinomycetes</taxon>
        <taxon>Kitasatosporales</taxon>
        <taxon>Streptomycetaceae</taxon>
        <taxon>Streptomyces</taxon>
    </lineage>
</organism>
<dbReference type="Proteomes" id="UP001321542">
    <property type="component" value="Chromosome"/>
</dbReference>
<evidence type="ECO:0000313" key="3">
    <source>
        <dbReference type="Proteomes" id="UP001321542"/>
    </source>
</evidence>
<evidence type="ECO:0000313" key="2">
    <source>
        <dbReference type="EMBL" id="BBC33295.1"/>
    </source>
</evidence>
<name>A0ABM7FB79_9ACTN</name>
<feature type="region of interest" description="Disordered" evidence="1">
    <location>
        <begin position="1"/>
        <end position="21"/>
    </location>
</feature>
<reference evidence="2 3" key="2">
    <citation type="journal article" date="2023" name="ChemBioChem">
        <title>Acyltransferase Domain Exchange between Two Independent Type I Polyketide Synthases in the Same Producer Strain of Macrolide Antibiotics.</title>
        <authorList>
            <person name="Kudo F."/>
            <person name="Kishikawa K."/>
            <person name="Tsuboi K."/>
            <person name="Kido T."/>
            <person name="Usui T."/>
            <person name="Hashimoto J."/>
            <person name="Shin-Ya K."/>
            <person name="Miyanaga A."/>
            <person name="Eguchi T."/>
        </authorList>
    </citation>
    <scope>NUCLEOTIDE SEQUENCE [LARGE SCALE GENOMIC DNA]</scope>
    <source>
        <strain evidence="2 3">A-8890</strain>
    </source>
</reference>